<feature type="domain" description="Bacterial type II secretion system protein E" evidence="2">
    <location>
        <begin position="73"/>
        <end position="287"/>
    </location>
</feature>
<dbReference type="InterPro" id="IPR027417">
    <property type="entry name" value="P-loop_NTPase"/>
</dbReference>
<reference evidence="4" key="1">
    <citation type="submission" date="2017-09" db="EMBL/GenBank/DDBJ databases">
        <title>Depth-based differentiation of microbial function through sediment-hosted aquifers and enrichment of novel symbionts in the deep terrestrial subsurface.</title>
        <authorList>
            <person name="Probst A.J."/>
            <person name="Ladd B."/>
            <person name="Jarett J.K."/>
            <person name="Geller-Mcgrath D.E."/>
            <person name="Sieber C.M.K."/>
            <person name="Emerson J.B."/>
            <person name="Anantharaman K."/>
            <person name="Thomas B.C."/>
            <person name="Malmstrom R."/>
            <person name="Stieglmeier M."/>
            <person name="Klingl A."/>
            <person name="Woyke T."/>
            <person name="Ryan C.M."/>
            <person name="Banfield J.F."/>
        </authorList>
    </citation>
    <scope>NUCLEOTIDE SEQUENCE [LARGE SCALE GENOMIC DNA]</scope>
</reference>
<dbReference type="Gene3D" id="3.30.450.90">
    <property type="match status" value="1"/>
</dbReference>
<dbReference type="GO" id="GO:0016887">
    <property type="term" value="F:ATP hydrolysis activity"/>
    <property type="evidence" value="ECO:0007669"/>
    <property type="project" value="InterPro"/>
</dbReference>
<evidence type="ECO:0000313" key="4">
    <source>
        <dbReference type="Proteomes" id="UP000229030"/>
    </source>
</evidence>
<name>A0A2M7DDF5_9BACT</name>
<protein>
    <submittedName>
        <fullName evidence="3">Type IV pili twitching motility protein PilT</fullName>
    </submittedName>
</protein>
<dbReference type="NCBIfam" id="TIGR01420">
    <property type="entry name" value="pilT_fam"/>
    <property type="match status" value="1"/>
</dbReference>
<dbReference type="InterPro" id="IPR001482">
    <property type="entry name" value="T2SS/T4SS_dom"/>
</dbReference>
<dbReference type="InterPro" id="IPR050921">
    <property type="entry name" value="T4SS_GSP_E_ATPase"/>
</dbReference>
<organism evidence="3 4">
    <name type="scientific">bacterium (Candidatus Gribaldobacteria) CG02_land_8_20_14_3_00_41_15</name>
    <dbReference type="NCBI Taxonomy" id="2014270"/>
    <lineage>
        <taxon>Bacteria</taxon>
        <taxon>Candidatus Gribaldobacteria</taxon>
    </lineage>
</organism>
<evidence type="ECO:0000259" key="2">
    <source>
        <dbReference type="Pfam" id="PF00437"/>
    </source>
</evidence>
<dbReference type="AlphaFoldDB" id="A0A2M7DDF5"/>
<evidence type="ECO:0000313" key="3">
    <source>
        <dbReference type="EMBL" id="PIV46894.1"/>
    </source>
</evidence>
<dbReference type="PANTHER" id="PTHR30486">
    <property type="entry name" value="TWITCHING MOTILITY PROTEIN PILT"/>
    <property type="match status" value="1"/>
</dbReference>
<comment type="caution">
    <text evidence="3">The sequence shown here is derived from an EMBL/GenBank/DDBJ whole genome shotgun (WGS) entry which is preliminary data.</text>
</comment>
<dbReference type="Proteomes" id="UP000229030">
    <property type="component" value="Unassembled WGS sequence"/>
</dbReference>
<dbReference type="GO" id="GO:0005524">
    <property type="term" value="F:ATP binding"/>
    <property type="evidence" value="ECO:0007669"/>
    <property type="project" value="InterPro"/>
</dbReference>
<comment type="similarity">
    <text evidence="1">Belongs to the GSP E family.</text>
</comment>
<dbReference type="Gene3D" id="3.40.50.300">
    <property type="entry name" value="P-loop containing nucleotide triphosphate hydrolases"/>
    <property type="match status" value="1"/>
</dbReference>
<dbReference type="Pfam" id="PF00437">
    <property type="entry name" value="T2SSE"/>
    <property type="match status" value="1"/>
</dbReference>
<sequence>MDFHKEIRRLLGIAIQNGASDLHLSAGYPPILRITKRLIEAEGEKELTAMESEGLAMELMTEIQRDKFLREKEADFAYELEEGVRFRVNVFWQRGYCSAALRIISSEIKTIDDLNLPPILHQFASVKQGFVLITGPTSQGKSTTLAAIIDEINHQRSEHIITIEDPVEYLFKKDKCLINQREVYRDTLSFARALKSSLREDPNVIMVGEMRDLETISTSITAAETGHLVFSTLHTNSASQSIHRLIDVFPAHQQNQIRAQLAAVLLGVVSQRLVPRIDQGFVPACEIMFNNAAVANLIRENKVHEISSIIETSGQFGMNSLNKHLADLAASNIISPDAALKYSLSPEELKARLQRFNHQSQ</sequence>
<dbReference type="EMBL" id="PETV01000076">
    <property type="protein sequence ID" value="PIV46894.1"/>
    <property type="molecule type" value="Genomic_DNA"/>
</dbReference>
<dbReference type="CDD" id="cd01131">
    <property type="entry name" value="PilT"/>
    <property type="match status" value="1"/>
</dbReference>
<evidence type="ECO:0000256" key="1">
    <source>
        <dbReference type="ARBA" id="ARBA00006611"/>
    </source>
</evidence>
<accession>A0A2M7DDF5</accession>
<proteinExistence type="inferred from homology"/>
<dbReference type="PANTHER" id="PTHR30486:SF16">
    <property type="entry name" value="TWITCHING MOTILITY PROTEIN PILT"/>
    <property type="match status" value="1"/>
</dbReference>
<gene>
    <name evidence="3" type="ORF">COS21_02855</name>
</gene>
<dbReference type="SUPFAM" id="SSF52540">
    <property type="entry name" value="P-loop containing nucleoside triphosphate hydrolases"/>
    <property type="match status" value="1"/>
</dbReference>
<dbReference type="InterPro" id="IPR006321">
    <property type="entry name" value="PilT/PilU"/>
</dbReference>